<dbReference type="Pfam" id="PF04294">
    <property type="entry name" value="VanW"/>
    <property type="match status" value="1"/>
</dbReference>
<accession>A0A1H2TP87</accession>
<protein>
    <submittedName>
        <fullName evidence="1">VanW like protein</fullName>
    </submittedName>
</protein>
<organism evidence="1 2">
    <name type="scientific">Tepidimicrobium xylanilyticum</name>
    <dbReference type="NCBI Taxonomy" id="1123352"/>
    <lineage>
        <taxon>Bacteria</taxon>
        <taxon>Bacillati</taxon>
        <taxon>Bacillota</taxon>
        <taxon>Tissierellia</taxon>
        <taxon>Tissierellales</taxon>
        <taxon>Tepidimicrobiaceae</taxon>
        <taxon>Tepidimicrobium</taxon>
    </lineage>
</organism>
<dbReference type="InterPro" id="IPR007391">
    <property type="entry name" value="Vancomycin_resist_VanW"/>
</dbReference>
<dbReference type="RefSeq" id="WP_093751036.1">
    <property type="nucleotide sequence ID" value="NZ_FNNG01000002.1"/>
</dbReference>
<evidence type="ECO:0000313" key="1">
    <source>
        <dbReference type="EMBL" id="SDW45763.1"/>
    </source>
</evidence>
<dbReference type="InterPro" id="IPR052913">
    <property type="entry name" value="Glycopeptide_resist_protein"/>
</dbReference>
<proteinExistence type="predicted"/>
<dbReference type="Proteomes" id="UP000198828">
    <property type="component" value="Unassembled WGS sequence"/>
</dbReference>
<dbReference type="PANTHER" id="PTHR35788">
    <property type="entry name" value="EXPORTED PROTEIN-RELATED"/>
    <property type="match status" value="1"/>
</dbReference>
<dbReference type="EMBL" id="FNNG01000002">
    <property type="protein sequence ID" value="SDW45763.1"/>
    <property type="molecule type" value="Genomic_DNA"/>
</dbReference>
<evidence type="ECO:0000313" key="2">
    <source>
        <dbReference type="Proteomes" id="UP000198828"/>
    </source>
</evidence>
<keyword evidence="2" id="KW-1185">Reference proteome</keyword>
<gene>
    <name evidence="1" type="ORF">SAMN05660923_00771</name>
</gene>
<name>A0A1H2TP87_9FIRM</name>
<dbReference type="AlphaFoldDB" id="A0A1H2TP87"/>
<reference evidence="1 2" key="1">
    <citation type="submission" date="2016-10" db="EMBL/GenBank/DDBJ databases">
        <authorList>
            <person name="de Groot N.N."/>
        </authorList>
    </citation>
    <scope>NUCLEOTIDE SEQUENCE [LARGE SCALE GENOMIC DNA]</scope>
    <source>
        <strain evidence="1 2">DSM 23310</strain>
    </source>
</reference>
<dbReference type="PANTHER" id="PTHR35788:SF1">
    <property type="entry name" value="EXPORTED PROTEIN"/>
    <property type="match status" value="1"/>
</dbReference>
<dbReference type="OrthoDB" id="9797191at2"/>
<sequence>MSKDKISTFLANLAMLLALESYTPEKTDVEAIKEEGIEIKIDEAKPEEIQIDVPNTSGRVNNLPWINDEKFLQAQRQNNANVLMAAFCSVLVDPLPGEEYNVKLASESVKGIVIPPQEIFSQNEQIGPYTKDRGYKMGASFAGPNIVQSEGGGVCKIASTLYNVAILSDLEIIERHNHSMPVNYVPYGQDATVAYGSKDFKFKNNKDFPILIWSELVGHRLYIGFYGQKKPPKVEWHHNIIDKVKAPVHYEVNKYLSEGEEKVILKGIDGATVESTVIIKYEDGTTVTKNLGISRYLPLPYVIEVNR</sequence>